<dbReference type="SUPFAM" id="SSF56801">
    <property type="entry name" value="Acetyl-CoA synthetase-like"/>
    <property type="match status" value="1"/>
</dbReference>
<dbReference type="RefSeq" id="WP_344413301.1">
    <property type="nucleotide sequence ID" value="NZ_BAAAQK010000003.1"/>
</dbReference>
<evidence type="ECO:0000313" key="4">
    <source>
        <dbReference type="Proteomes" id="UP001500449"/>
    </source>
</evidence>
<comment type="caution">
    <text evidence="3">The sequence shown here is derived from an EMBL/GenBank/DDBJ whole genome shotgun (WGS) entry which is preliminary data.</text>
</comment>
<dbReference type="Proteomes" id="UP001500449">
    <property type="component" value="Unassembled WGS sequence"/>
</dbReference>
<dbReference type="Pfam" id="PF00501">
    <property type="entry name" value="AMP-binding"/>
    <property type="match status" value="1"/>
</dbReference>
<evidence type="ECO:0000259" key="2">
    <source>
        <dbReference type="Pfam" id="PF13193"/>
    </source>
</evidence>
<keyword evidence="4" id="KW-1185">Reference proteome</keyword>
<dbReference type="InterPro" id="IPR020845">
    <property type="entry name" value="AMP-binding_CS"/>
</dbReference>
<dbReference type="PANTHER" id="PTHR43201">
    <property type="entry name" value="ACYL-COA SYNTHETASE"/>
    <property type="match status" value="1"/>
</dbReference>
<keyword evidence="3" id="KW-0436">Ligase</keyword>
<dbReference type="GO" id="GO:0016874">
    <property type="term" value="F:ligase activity"/>
    <property type="evidence" value="ECO:0007669"/>
    <property type="project" value="UniProtKB-KW"/>
</dbReference>
<gene>
    <name evidence="3" type="ORF">GCM10009836_12610</name>
</gene>
<dbReference type="Gene3D" id="3.40.50.12780">
    <property type="entry name" value="N-terminal domain of ligase-like"/>
    <property type="match status" value="1"/>
</dbReference>
<accession>A0ABN2MR17</accession>
<feature type="domain" description="AMP-dependent synthetase/ligase" evidence="1">
    <location>
        <begin position="16"/>
        <end position="362"/>
    </location>
</feature>
<dbReference type="InterPro" id="IPR045851">
    <property type="entry name" value="AMP-bd_C_sf"/>
</dbReference>
<feature type="domain" description="AMP-binding enzyme C-terminal" evidence="2">
    <location>
        <begin position="409"/>
        <end position="484"/>
    </location>
</feature>
<organism evidence="3 4">
    <name type="scientific">Pseudonocardia ailaonensis</name>
    <dbReference type="NCBI Taxonomy" id="367279"/>
    <lineage>
        <taxon>Bacteria</taxon>
        <taxon>Bacillati</taxon>
        <taxon>Actinomycetota</taxon>
        <taxon>Actinomycetes</taxon>
        <taxon>Pseudonocardiales</taxon>
        <taxon>Pseudonocardiaceae</taxon>
        <taxon>Pseudonocardia</taxon>
    </lineage>
</organism>
<dbReference type="InterPro" id="IPR042099">
    <property type="entry name" value="ANL_N_sf"/>
</dbReference>
<sequence>MNITMLSAMAADGMGGRVAAGRLTDGLTFAELDLRARRVGTLLAGRSVERLGMVDLNSDAVPLALLGAAYAGVPFAPLNYRLTDERLRAVVRRLAPATIVVGDDAVADRIGAPPGITVLYRQELLEAAGDPGVPPVAEAPADPDAIAVLLFTSGTSGEPKAAILRHQNLVSYILSTVEFAGAAPDEAALVGVPPYHVAGVSAVLSNLFAGRRVVRLESFDARVWIDLARRERITHAMVVPTMLGRILDELDGAGLPDLRALSYGGGPMPLPVVRRALEALPGVGFVNAYGLTETSSTIAVLGPDDHRVALASPDPEVRARLGSVGRPVPGLEVTVRGAGGEELPAGERGEIWVRGEQVSGEYVGHRATRADGWFPTKDAGMLDAGGFLHVFGRLDDVIVRGGENLSPGEIEAAVQEHSAVADVAVFGVPDPEWGEAVAAAIVLEPGAELTVDELRAHVRERLRSTCAPAVVEFRELLPYTDTGKLLRRVVRDEILNRIQS</sequence>
<name>A0ABN2MR17_9PSEU</name>
<reference evidence="3 4" key="1">
    <citation type="journal article" date="2019" name="Int. J. Syst. Evol. Microbiol.">
        <title>The Global Catalogue of Microorganisms (GCM) 10K type strain sequencing project: providing services to taxonomists for standard genome sequencing and annotation.</title>
        <authorList>
            <consortium name="The Broad Institute Genomics Platform"/>
            <consortium name="The Broad Institute Genome Sequencing Center for Infectious Disease"/>
            <person name="Wu L."/>
            <person name="Ma J."/>
        </authorList>
    </citation>
    <scope>NUCLEOTIDE SEQUENCE [LARGE SCALE GENOMIC DNA]</scope>
    <source>
        <strain evidence="3 4">JCM 16009</strain>
    </source>
</reference>
<evidence type="ECO:0000259" key="1">
    <source>
        <dbReference type="Pfam" id="PF00501"/>
    </source>
</evidence>
<dbReference type="InterPro" id="IPR025110">
    <property type="entry name" value="AMP-bd_C"/>
</dbReference>
<protein>
    <submittedName>
        <fullName evidence="3">Fatty acid--CoA ligase family protein</fullName>
    </submittedName>
</protein>
<evidence type="ECO:0000313" key="3">
    <source>
        <dbReference type="EMBL" id="GAA1835658.1"/>
    </source>
</evidence>
<dbReference type="EMBL" id="BAAAQK010000003">
    <property type="protein sequence ID" value="GAA1835658.1"/>
    <property type="molecule type" value="Genomic_DNA"/>
</dbReference>
<dbReference type="PROSITE" id="PS00455">
    <property type="entry name" value="AMP_BINDING"/>
    <property type="match status" value="1"/>
</dbReference>
<dbReference type="PANTHER" id="PTHR43201:SF32">
    <property type="entry name" value="2-SUCCINYLBENZOATE--COA LIGASE, CHLOROPLASTIC_PEROXISOMAL"/>
    <property type="match status" value="1"/>
</dbReference>
<dbReference type="InterPro" id="IPR000873">
    <property type="entry name" value="AMP-dep_synth/lig_dom"/>
</dbReference>
<dbReference type="Pfam" id="PF13193">
    <property type="entry name" value="AMP-binding_C"/>
    <property type="match status" value="1"/>
</dbReference>
<proteinExistence type="predicted"/>
<dbReference type="Gene3D" id="3.30.300.30">
    <property type="match status" value="1"/>
</dbReference>